<dbReference type="AlphaFoldDB" id="A0A6I0EY37"/>
<evidence type="ECO:0000313" key="1">
    <source>
        <dbReference type="EMBL" id="KAB2952163.1"/>
    </source>
</evidence>
<protein>
    <submittedName>
        <fullName evidence="1">Uncharacterized protein</fullName>
    </submittedName>
</protein>
<reference evidence="1 2" key="1">
    <citation type="submission" date="2019-10" db="EMBL/GenBank/DDBJ databases">
        <title>Whole-genome sequence of the extremophile Heliorestis acidaminivorans DSM 24790.</title>
        <authorList>
            <person name="Kyndt J.A."/>
            <person name="Meyer T.E."/>
        </authorList>
    </citation>
    <scope>NUCLEOTIDE SEQUENCE [LARGE SCALE GENOMIC DNA]</scope>
    <source>
        <strain evidence="1 2">DSM 24790</strain>
    </source>
</reference>
<sequence length="139" mass="16647">MNDLEKLRNLLQSLKNVKNDDIYRSKAYSIYVIFLLSTEIFKNNIDVKDFFEKNPEFLLFIKKYKMELKDYLFNSRTVLVGRFIRIIQKAEIADLKAIMKVIQNIAFFEAKNTNLINNKLKDNEENYYDSLLKQFKRGN</sequence>
<accession>A0A6I0EY37</accession>
<keyword evidence="2" id="KW-1185">Reference proteome</keyword>
<dbReference type="Proteomes" id="UP000468766">
    <property type="component" value="Unassembled WGS sequence"/>
</dbReference>
<dbReference type="EMBL" id="WBXO01000007">
    <property type="protein sequence ID" value="KAB2952163.1"/>
    <property type="molecule type" value="Genomic_DNA"/>
</dbReference>
<dbReference type="OrthoDB" id="2990316at2"/>
<name>A0A6I0EY37_9FIRM</name>
<comment type="caution">
    <text evidence="1">The sequence shown here is derived from an EMBL/GenBank/DDBJ whole genome shotgun (WGS) entry which is preliminary data.</text>
</comment>
<proteinExistence type="predicted"/>
<organism evidence="1 2">
    <name type="scientific">Heliorestis acidaminivorans</name>
    <dbReference type="NCBI Taxonomy" id="553427"/>
    <lineage>
        <taxon>Bacteria</taxon>
        <taxon>Bacillati</taxon>
        <taxon>Bacillota</taxon>
        <taxon>Clostridia</taxon>
        <taxon>Eubacteriales</taxon>
        <taxon>Heliobacteriaceae</taxon>
        <taxon>Heliorestis</taxon>
    </lineage>
</organism>
<evidence type="ECO:0000313" key="2">
    <source>
        <dbReference type="Proteomes" id="UP000468766"/>
    </source>
</evidence>
<dbReference type="RefSeq" id="WP_151620535.1">
    <property type="nucleotide sequence ID" value="NZ_WBXO01000007.1"/>
</dbReference>
<gene>
    <name evidence="1" type="ORF">F9B85_10140</name>
</gene>